<sequence>MARRVGLYLRISKDWKGDQAGVDRQREDGLRLIESRGWELHKIYTDNDISAAGRKRRPDYTRLLADLEDGTISAVVARSFERLCKTRREQLTFVELGQEKRTAIAFTHAPDLDLTTAIGRGMADPMAAFARVEMEQKSERHISQIAQAAAQGRMVGGRRAFGYANNGLELDPIEASVVRQMYDRFLTGESMSSLARWLNAHGLTTPMGKPFRFQTVREILANPRNAALRGMRDVVDHKSGTRAQWHRIIGPAVWPPIVSEETWRAALERMKDPHRPGAHVGTSAQRYLLTGIALCGAEVEPGKMCERPLITGGSRAERRLRCPTLRHVARRADYIEAVVEEVLLEWFRRDDTPKLAAEQRVQNDLDLSAVRSESIELRSRLEGLARDYADGVLDRAQVRSAGDRMRARLAELDEMVAQAGEVDVLAPLRAAEDPATVWDEEYSMPTRREVVRRVMPQHDPHVRLRVRPGPAYSHPDSNAPRILAG</sequence>
<protein>
    <recommendedName>
        <fullName evidence="6">DNA invertase Pin-like site-specific DNA recombinase</fullName>
    </recommendedName>
</protein>
<feature type="region of interest" description="Disordered" evidence="1">
    <location>
        <begin position="463"/>
        <end position="485"/>
    </location>
</feature>
<dbReference type="Pfam" id="PF07508">
    <property type="entry name" value="Recombinase"/>
    <property type="match status" value="1"/>
</dbReference>
<dbReference type="InterPro" id="IPR050639">
    <property type="entry name" value="SSR_resolvase"/>
</dbReference>
<dbReference type="RefSeq" id="WP_345380131.1">
    <property type="nucleotide sequence ID" value="NZ_BAABIC010000006.1"/>
</dbReference>
<dbReference type="InterPro" id="IPR036162">
    <property type="entry name" value="Resolvase-like_N_sf"/>
</dbReference>
<reference evidence="5" key="1">
    <citation type="journal article" date="2019" name="Int. J. Syst. Evol. Microbiol.">
        <title>The Global Catalogue of Microorganisms (GCM) 10K type strain sequencing project: providing services to taxonomists for standard genome sequencing and annotation.</title>
        <authorList>
            <consortium name="The Broad Institute Genomics Platform"/>
            <consortium name="The Broad Institute Genome Sequencing Center for Infectious Disease"/>
            <person name="Wu L."/>
            <person name="Ma J."/>
        </authorList>
    </citation>
    <scope>NUCLEOTIDE SEQUENCE [LARGE SCALE GENOMIC DNA]</scope>
    <source>
        <strain evidence="5">JCM 18055</strain>
    </source>
</reference>
<dbReference type="CDD" id="cd00338">
    <property type="entry name" value="Ser_Recombinase"/>
    <property type="match status" value="1"/>
</dbReference>
<dbReference type="PANTHER" id="PTHR30461:SF23">
    <property type="entry name" value="DNA RECOMBINASE-RELATED"/>
    <property type="match status" value="1"/>
</dbReference>
<name>A0ABP8WAJ9_9PSEU</name>
<evidence type="ECO:0000259" key="2">
    <source>
        <dbReference type="PROSITE" id="PS51736"/>
    </source>
</evidence>
<dbReference type="PROSITE" id="PS51737">
    <property type="entry name" value="RECOMBINASE_DNA_BIND"/>
    <property type="match status" value="1"/>
</dbReference>
<dbReference type="Proteomes" id="UP001500325">
    <property type="component" value="Unassembled WGS sequence"/>
</dbReference>
<dbReference type="InterPro" id="IPR038109">
    <property type="entry name" value="DNA_bind_recomb_sf"/>
</dbReference>
<evidence type="ECO:0008006" key="6">
    <source>
        <dbReference type="Google" id="ProtNLM"/>
    </source>
</evidence>
<evidence type="ECO:0000313" key="4">
    <source>
        <dbReference type="EMBL" id="GAA4685707.1"/>
    </source>
</evidence>
<dbReference type="InterPro" id="IPR011109">
    <property type="entry name" value="DNA_bind_recombinase_dom"/>
</dbReference>
<dbReference type="Gene3D" id="3.40.50.1390">
    <property type="entry name" value="Resolvase, N-terminal catalytic domain"/>
    <property type="match status" value="1"/>
</dbReference>
<dbReference type="SUPFAM" id="SSF53041">
    <property type="entry name" value="Resolvase-like"/>
    <property type="match status" value="1"/>
</dbReference>
<evidence type="ECO:0000313" key="5">
    <source>
        <dbReference type="Proteomes" id="UP001500325"/>
    </source>
</evidence>
<proteinExistence type="predicted"/>
<organism evidence="4 5">
    <name type="scientific">Pseudonocardia yuanmonensis</name>
    <dbReference type="NCBI Taxonomy" id="1095914"/>
    <lineage>
        <taxon>Bacteria</taxon>
        <taxon>Bacillati</taxon>
        <taxon>Actinomycetota</taxon>
        <taxon>Actinomycetes</taxon>
        <taxon>Pseudonocardiales</taxon>
        <taxon>Pseudonocardiaceae</taxon>
        <taxon>Pseudonocardia</taxon>
    </lineage>
</organism>
<comment type="caution">
    <text evidence="4">The sequence shown here is derived from an EMBL/GenBank/DDBJ whole genome shotgun (WGS) entry which is preliminary data.</text>
</comment>
<evidence type="ECO:0000259" key="3">
    <source>
        <dbReference type="PROSITE" id="PS51737"/>
    </source>
</evidence>
<dbReference type="Pfam" id="PF00239">
    <property type="entry name" value="Resolvase"/>
    <property type="match status" value="1"/>
</dbReference>
<dbReference type="InterPro" id="IPR006119">
    <property type="entry name" value="Resolv_N"/>
</dbReference>
<dbReference type="PANTHER" id="PTHR30461">
    <property type="entry name" value="DNA-INVERTASE FROM LAMBDOID PROPHAGE"/>
    <property type="match status" value="1"/>
</dbReference>
<gene>
    <name evidence="4" type="ORF">GCM10023215_21210</name>
</gene>
<accession>A0ABP8WAJ9</accession>
<feature type="domain" description="Resolvase/invertase-type recombinase catalytic" evidence="2">
    <location>
        <begin position="4"/>
        <end position="152"/>
    </location>
</feature>
<dbReference type="Gene3D" id="3.90.1750.20">
    <property type="entry name" value="Putative Large Serine Recombinase, Chain B, Domain 2"/>
    <property type="match status" value="1"/>
</dbReference>
<keyword evidence="5" id="KW-1185">Reference proteome</keyword>
<dbReference type="EMBL" id="BAABIC010000006">
    <property type="protein sequence ID" value="GAA4685707.1"/>
    <property type="molecule type" value="Genomic_DNA"/>
</dbReference>
<evidence type="ECO:0000256" key="1">
    <source>
        <dbReference type="SAM" id="MobiDB-lite"/>
    </source>
</evidence>
<feature type="domain" description="Recombinase" evidence="3">
    <location>
        <begin position="160"/>
        <end position="276"/>
    </location>
</feature>
<dbReference type="SMART" id="SM00857">
    <property type="entry name" value="Resolvase"/>
    <property type="match status" value="1"/>
</dbReference>
<dbReference type="PROSITE" id="PS51736">
    <property type="entry name" value="RECOMBINASES_3"/>
    <property type="match status" value="1"/>
</dbReference>